<accession>A0AAD9DCQ6</accession>
<evidence type="ECO:0000256" key="1">
    <source>
        <dbReference type="ARBA" id="ARBA00004123"/>
    </source>
</evidence>
<gene>
    <name evidence="6" type="ORF">QTG54_008162</name>
</gene>
<dbReference type="PANTHER" id="PTHR10015">
    <property type="entry name" value="HEAT SHOCK TRANSCRIPTION FACTOR"/>
    <property type="match status" value="1"/>
</dbReference>
<evidence type="ECO:0000256" key="4">
    <source>
        <dbReference type="SAM" id="MobiDB-lite"/>
    </source>
</evidence>
<sequence>MNEGEQQQQQQQQQTFPFKLYEMLKYARASRVSSSISWLADGTGFFRSFVSVLILTAVAVEVAVSSSSSSFDFNTRQLNLWGFLRTNPRGNNWKHKDFVRERPDLLKEIVRISVKSKSAMKVNMRTSSSRSSNIKATASSQSAGSKRAAKVKCKRVKMEMERVVAANERSSSSSHSQARADSNPTQFSYDYDDGSGSADAAMVASPELRVHLHAPQCQASVFRCQYCSANVKYYVQSHNQDSVSMSSSVQLVSNSDETTTRATTTTIQTQVASTQQKAEANTTHRSSDVNITHQVQIQPFNDDELMYLAGIFEKDSPSRDDDLRSILSLDQESTVEDSMLAD</sequence>
<reference evidence="6" key="1">
    <citation type="submission" date="2023-06" db="EMBL/GenBank/DDBJ databases">
        <title>Survivors Of The Sea: Transcriptome response of Skeletonema marinoi to long-term dormancy.</title>
        <authorList>
            <person name="Pinder M.I.M."/>
            <person name="Kourtchenko O."/>
            <person name="Robertson E.K."/>
            <person name="Larsson T."/>
            <person name="Maumus F."/>
            <person name="Osuna-Cruz C.M."/>
            <person name="Vancaester E."/>
            <person name="Stenow R."/>
            <person name="Vandepoele K."/>
            <person name="Ploug H."/>
            <person name="Bruchert V."/>
            <person name="Godhe A."/>
            <person name="Topel M."/>
        </authorList>
    </citation>
    <scope>NUCLEOTIDE SEQUENCE</scope>
    <source>
        <strain evidence="6">R05AC</strain>
    </source>
</reference>
<feature type="region of interest" description="Disordered" evidence="4">
    <location>
        <begin position="165"/>
        <end position="189"/>
    </location>
</feature>
<dbReference type="Gene3D" id="1.10.10.10">
    <property type="entry name" value="Winged helix-like DNA-binding domain superfamily/Winged helix DNA-binding domain"/>
    <property type="match status" value="1"/>
</dbReference>
<dbReference type="GO" id="GO:0043565">
    <property type="term" value="F:sequence-specific DNA binding"/>
    <property type="evidence" value="ECO:0007669"/>
    <property type="project" value="InterPro"/>
</dbReference>
<keyword evidence="7" id="KW-1185">Reference proteome</keyword>
<feature type="domain" description="HSF-type DNA-binding" evidence="5">
    <location>
        <begin position="16"/>
        <end position="111"/>
    </location>
</feature>
<evidence type="ECO:0000313" key="7">
    <source>
        <dbReference type="Proteomes" id="UP001224775"/>
    </source>
</evidence>
<evidence type="ECO:0000256" key="2">
    <source>
        <dbReference type="ARBA" id="ARBA00023125"/>
    </source>
</evidence>
<dbReference type="AlphaFoldDB" id="A0AAD9DCQ6"/>
<dbReference type="EMBL" id="JATAAI010000014">
    <property type="protein sequence ID" value="KAK1740910.1"/>
    <property type="molecule type" value="Genomic_DNA"/>
</dbReference>
<feature type="compositionally biased region" description="Polar residues" evidence="4">
    <location>
        <begin position="177"/>
        <end position="187"/>
    </location>
</feature>
<keyword evidence="3" id="KW-0539">Nucleus</keyword>
<dbReference type="PANTHER" id="PTHR10015:SF206">
    <property type="entry name" value="HSF-TYPE DNA-BINDING DOMAIN-CONTAINING PROTEIN"/>
    <property type="match status" value="1"/>
</dbReference>
<evidence type="ECO:0000259" key="5">
    <source>
        <dbReference type="Pfam" id="PF00447"/>
    </source>
</evidence>
<evidence type="ECO:0000313" key="6">
    <source>
        <dbReference type="EMBL" id="KAK1740910.1"/>
    </source>
</evidence>
<dbReference type="GO" id="GO:0003700">
    <property type="term" value="F:DNA-binding transcription factor activity"/>
    <property type="evidence" value="ECO:0007669"/>
    <property type="project" value="InterPro"/>
</dbReference>
<dbReference type="SUPFAM" id="SSF46785">
    <property type="entry name" value="Winged helix' DNA-binding domain"/>
    <property type="match status" value="1"/>
</dbReference>
<organism evidence="6 7">
    <name type="scientific">Skeletonema marinoi</name>
    <dbReference type="NCBI Taxonomy" id="267567"/>
    <lineage>
        <taxon>Eukaryota</taxon>
        <taxon>Sar</taxon>
        <taxon>Stramenopiles</taxon>
        <taxon>Ochrophyta</taxon>
        <taxon>Bacillariophyta</taxon>
        <taxon>Coscinodiscophyceae</taxon>
        <taxon>Thalassiosirophycidae</taxon>
        <taxon>Thalassiosirales</taxon>
        <taxon>Skeletonemataceae</taxon>
        <taxon>Skeletonema</taxon>
        <taxon>Skeletonema marinoi-dohrnii complex</taxon>
    </lineage>
</organism>
<name>A0AAD9DCQ6_9STRA</name>
<evidence type="ECO:0000256" key="3">
    <source>
        <dbReference type="ARBA" id="ARBA00023242"/>
    </source>
</evidence>
<dbReference type="Proteomes" id="UP001224775">
    <property type="component" value="Unassembled WGS sequence"/>
</dbReference>
<dbReference type="InterPro" id="IPR036388">
    <property type="entry name" value="WH-like_DNA-bd_sf"/>
</dbReference>
<protein>
    <recommendedName>
        <fullName evidence="5">HSF-type DNA-binding domain-containing protein</fullName>
    </recommendedName>
</protein>
<proteinExistence type="predicted"/>
<keyword evidence="2" id="KW-0238">DNA-binding</keyword>
<dbReference type="Pfam" id="PF00447">
    <property type="entry name" value="HSF_DNA-bind"/>
    <property type="match status" value="1"/>
</dbReference>
<feature type="compositionally biased region" description="Polar residues" evidence="4">
    <location>
        <begin position="124"/>
        <end position="144"/>
    </location>
</feature>
<dbReference type="InterPro" id="IPR036390">
    <property type="entry name" value="WH_DNA-bd_sf"/>
</dbReference>
<comment type="subcellular location">
    <subcellularLocation>
        <location evidence="1">Nucleus</location>
    </subcellularLocation>
</comment>
<comment type="caution">
    <text evidence="6">The sequence shown here is derived from an EMBL/GenBank/DDBJ whole genome shotgun (WGS) entry which is preliminary data.</text>
</comment>
<dbReference type="InterPro" id="IPR000232">
    <property type="entry name" value="HSF_DNA-bd"/>
</dbReference>
<feature type="region of interest" description="Disordered" evidence="4">
    <location>
        <begin position="121"/>
        <end position="151"/>
    </location>
</feature>
<dbReference type="GO" id="GO:0005634">
    <property type="term" value="C:nucleus"/>
    <property type="evidence" value="ECO:0007669"/>
    <property type="project" value="UniProtKB-SubCell"/>
</dbReference>